<accession>A0A1H1BLI7</accession>
<dbReference type="Proteomes" id="UP000181917">
    <property type="component" value="Unassembled WGS sequence"/>
</dbReference>
<evidence type="ECO:0000313" key="3">
    <source>
        <dbReference type="Proteomes" id="UP000181917"/>
    </source>
</evidence>
<feature type="domain" description="Metallo-beta-lactamase" evidence="1">
    <location>
        <begin position="17"/>
        <end position="226"/>
    </location>
</feature>
<dbReference type="SMART" id="SM00849">
    <property type="entry name" value="Lactamase_B"/>
    <property type="match status" value="1"/>
</dbReference>
<dbReference type="OrthoDB" id="2971563at2"/>
<dbReference type="STRING" id="37928.SAMN04489742_1463"/>
<dbReference type="EMBL" id="FNKH01000002">
    <property type="protein sequence ID" value="SDQ52600.1"/>
    <property type="molecule type" value="Genomic_DNA"/>
</dbReference>
<evidence type="ECO:0000259" key="1">
    <source>
        <dbReference type="SMART" id="SM00849"/>
    </source>
</evidence>
<dbReference type="InterPro" id="IPR001279">
    <property type="entry name" value="Metallo-B-lactamas"/>
</dbReference>
<dbReference type="InterPro" id="IPR050855">
    <property type="entry name" value="NDM-1-like"/>
</dbReference>
<keyword evidence="3" id="KW-1185">Reference proteome</keyword>
<dbReference type="KEGG" id="acry:AC20117_10045"/>
<dbReference type="CDD" id="cd07721">
    <property type="entry name" value="yflN-like_MBL-fold"/>
    <property type="match status" value="1"/>
</dbReference>
<gene>
    <name evidence="2" type="ORF">SAMN04489742_1463</name>
</gene>
<dbReference type="Pfam" id="PF00753">
    <property type="entry name" value="Lactamase_B"/>
    <property type="match status" value="1"/>
</dbReference>
<evidence type="ECO:0000313" key="2">
    <source>
        <dbReference type="EMBL" id="SDQ52600.1"/>
    </source>
</evidence>
<organism evidence="2 3">
    <name type="scientific">Crystallibacter crystallopoietes</name>
    <dbReference type="NCBI Taxonomy" id="37928"/>
    <lineage>
        <taxon>Bacteria</taxon>
        <taxon>Bacillati</taxon>
        <taxon>Actinomycetota</taxon>
        <taxon>Actinomycetes</taxon>
        <taxon>Micrococcales</taxon>
        <taxon>Micrococcaceae</taxon>
        <taxon>Crystallibacter</taxon>
    </lineage>
</organism>
<dbReference type="PANTHER" id="PTHR42951">
    <property type="entry name" value="METALLO-BETA-LACTAMASE DOMAIN-CONTAINING"/>
    <property type="match status" value="1"/>
</dbReference>
<name>A0A1H1BLI7_9MICC</name>
<reference evidence="2 3" key="1">
    <citation type="submission" date="2016-10" db="EMBL/GenBank/DDBJ databases">
        <authorList>
            <person name="de Groot N.N."/>
        </authorList>
    </citation>
    <scope>NUCLEOTIDE SEQUENCE [LARGE SCALE GENOMIC DNA]</scope>
    <source>
        <strain evidence="2 3">DSM 20117</strain>
    </source>
</reference>
<dbReference type="Gene3D" id="3.60.15.10">
    <property type="entry name" value="Ribonuclease Z/Hydroxyacylglutathione hydrolase-like"/>
    <property type="match status" value="1"/>
</dbReference>
<protein>
    <submittedName>
        <fullName evidence="2">Glyoxylase, beta-lactamase superfamily II</fullName>
    </submittedName>
</protein>
<proteinExistence type="predicted"/>
<dbReference type="SUPFAM" id="SSF56281">
    <property type="entry name" value="Metallo-hydrolase/oxidoreductase"/>
    <property type="match status" value="1"/>
</dbReference>
<dbReference type="AlphaFoldDB" id="A0A1H1BLI7"/>
<sequence>MFHRNVAERIHLIEHANVNLYLVEDGDQVMLVDSGLPAMWKMTVAALRELGRSPRDISALVLTHAHFDHLGFAARLQHDLDVPVYAHPGDSYIAEHPYRYKHEKNRLAYPVKYPACIPILTRMTLAGALNVRGVKDLRVLGAEAGLQLPGAPAVIHTPGHTEGHCALHFPERDTIITGDALVTLDPYTGTRGPHIVSAAATADTRQALKSLELLAETGAGTALPGHGEPYRGGIASAVDEAVRRGAT</sequence>
<dbReference type="RefSeq" id="WP_074699848.1">
    <property type="nucleotide sequence ID" value="NZ_CP018863.1"/>
</dbReference>
<dbReference type="InterPro" id="IPR036866">
    <property type="entry name" value="RibonucZ/Hydroxyglut_hydro"/>
</dbReference>